<dbReference type="SUPFAM" id="SSF56219">
    <property type="entry name" value="DNase I-like"/>
    <property type="match status" value="1"/>
</dbReference>
<evidence type="ECO:0000313" key="3">
    <source>
        <dbReference type="Proteomes" id="UP000176786"/>
    </source>
</evidence>
<organism evidence="2 3">
    <name type="scientific">Candidatus Doudnabacteria bacterium RIFCSPHIGHO2_02_FULL_46_11</name>
    <dbReference type="NCBI Taxonomy" id="1817832"/>
    <lineage>
        <taxon>Bacteria</taxon>
        <taxon>Candidatus Doudnaibacteriota</taxon>
    </lineage>
</organism>
<proteinExistence type="predicted"/>
<dbReference type="Gene3D" id="3.60.10.10">
    <property type="entry name" value="Endonuclease/exonuclease/phosphatase"/>
    <property type="match status" value="1"/>
</dbReference>
<dbReference type="EMBL" id="MFES01000006">
    <property type="protein sequence ID" value="OGE86181.1"/>
    <property type="molecule type" value="Genomic_DNA"/>
</dbReference>
<dbReference type="PANTHER" id="PTHR12121">
    <property type="entry name" value="CARBON CATABOLITE REPRESSOR PROTEIN 4"/>
    <property type="match status" value="1"/>
</dbReference>
<accession>A0A1F5P8B6</accession>
<evidence type="ECO:0000313" key="2">
    <source>
        <dbReference type="EMBL" id="OGE86181.1"/>
    </source>
</evidence>
<evidence type="ECO:0000259" key="1">
    <source>
        <dbReference type="Pfam" id="PF03372"/>
    </source>
</evidence>
<dbReference type="PANTHER" id="PTHR12121:SF36">
    <property type="entry name" value="ENDONUCLEASE_EXONUCLEASE_PHOSPHATASE DOMAIN-CONTAINING PROTEIN"/>
    <property type="match status" value="1"/>
</dbReference>
<gene>
    <name evidence="2" type="ORF">A3J48_00810</name>
</gene>
<dbReference type="AlphaFoldDB" id="A0A1F5P8B6"/>
<dbReference type="STRING" id="1817832.A3J48_00810"/>
<dbReference type="GO" id="GO:0000175">
    <property type="term" value="F:3'-5'-RNA exonuclease activity"/>
    <property type="evidence" value="ECO:0007669"/>
    <property type="project" value="TreeGrafter"/>
</dbReference>
<dbReference type="InterPro" id="IPR036691">
    <property type="entry name" value="Endo/exonu/phosph_ase_sf"/>
</dbReference>
<comment type="caution">
    <text evidence="2">The sequence shown here is derived from an EMBL/GenBank/DDBJ whole genome shotgun (WGS) entry which is preliminary data.</text>
</comment>
<dbReference type="InterPro" id="IPR005135">
    <property type="entry name" value="Endo/exonuclease/phosphatase"/>
</dbReference>
<sequence>MLTVATYNILHGYHKELILKNIRGLIEKGADVLCLQETELNFVNFLDELFRNPDLNTWKIYYAHTGYGGNLAIAWDTSRLDLNNFESILLPQLPRSVIFQRLKGHTKPLQRSVLVGTFLTAGKVLRISNLQLSWEGGSRFRLGQLAYFLKKLHQSFAHADIIAGDFNTWVPSAFRRGQEKKVERLLGKEYINVLPNLRFTCDTSYVDPQDWWFSLSKILAPIGIKMRTRLDYIFARNLNVISSKMLDWPGSDHRPLIGIFDFIF</sequence>
<dbReference type="Pfam" id="PF03372">
    <property type="entry name" value="Exo_endo_phos"/>
    <property type="match status" value="1"/>
</dbReference>
<dbReference type="InterPro" id="IPR050410">
    <property type="entry name" value="CCR4/nocturin_mRNA_transcr"/>
</dbReference>
<feature type="domain" description="Endonuclease/exonuclease/phosphatase" evidence="1">
    <location>
        <begin position="5"/>
        <end position="253"/>
    </location>
</feature>
<name>A0A1F5P8B6_9BACT</name>
<protein>
    <recommendedName>
        <fullName evidence="1">Endonuclease/exonuclease/phosphatase domain-containing protein</fullName>
    </recommendedName>
</protein>
<dbReference type="Proteomes" id="UP000176786">
    <property type="component" value="Unassembled WGS sequence"/>
</dbReference>
<reference evidence="2 3" key="1">
    <citation type="journal article" date="2016" name="Nat. Commun.">
        <title>Thousands of microbial genomes shed light on interconnected biogeochemical processes in an aquifer system.</title>
        <authorList>
            <person name="Anantharaman K."/>
            <person name="Brown C.T."/>
            <person name="Hug L.A."/>
            <person name="Sharon I."/>
            <person name="Castelle C.J."/>
            <person name="Probst A.J."/>
            <person name="Thomas B.C."/>
            <person name="Singh A."/>
            <person name="Wilkins M.J."/>
            <person name="Karaoz U."/>
            <person name="Brodie E.L."/>
            <person name="Williams K.H."/>
            <person name="Hubbard S.S."/>
            <person name="Banfield J.F."/>
        </authorList>
    </citation>
    <scope>NUCLEOTIDE SEQUENCE [LARGE SCALE GENOMIC DNA]</scope>
</reference>